<dbReference type="EMBL" id="OZ026884">
    <property type="protein sequence ID" value="CAL1241337.1"/>
    <property type="molecule type" value="Genomic_DNA"/>
</dbReference>
<evidence type="ECO:0000313" key="2">
    <source>
        <dbReference type="Proteomes" id="UP001497493"/>
    </source>
</evidence>
<name>A0ABM9NL17_9GAMM</name>
<sequence>MNERTMRITINQESFELPEGATLAEAIAAFEAQPPFAVALNRQFVHRHRYGQTTLQPGDRIEIVQPVAGG</sequence>
<evidence type="ECO:0000313" key="1">
    <source>
        <dbReference type="EMBL" id="CAL1241337.1"/>
    </source>
</evidence>
<keyword evidence="2" id="KW-1185">Reference proteome</keyword>
<accession>A0ABM9NL17</accession>
<proteinExistence type="predicted"/>
<dbReference type="InterPro" id="IPR003749">
    <property type="entry name" value="ThiS/MoaD-like"/>
</dbReference>
<organism evidence="1 2">
    <name type="scientific">Candidatus Methylocalor cossyra</name>
    <dbReference type="NCBI Taxonomy" id="3108543"/>
    <lineage>
        <taxon>Bacteria</taxon>
        <taxon>Pseudomonadati</taxon>
        <taxon>Pseudomonadota</taxon>
        <taxon>Gammaproteobacteria</taxon>
        <taxon>Methylococcales</taxon>
        <taxon>Methylococcaceae</taxon>
        <taxon>Candidatus Methylocalor</taxon>
    </lineage>
</organism>
<dbReference type="InterPro" id="IPR012675">
    <property type="entry name" value="Beta-grasp_dom_sf"/>
</dbReference>
<dbReference type="PANTHER" id="PTHR34472:SF1">
    <property type="entry name" value="SULFUR CARRIER PROTEIN THIS"/>
    <property type="match status" value="1"/>
</dbReference>
<dbReference type="Proteomes" id="UP001497493">
    <property type="component" value="Chromosome"/>
</dbReference>
<dbReference type="Gene3D" id="3.10.20.30">
    <property type="match status" value="1"/>
</dbReference>
<dbReference type="PANTHER" id="PTHR34472">
    <property type="entry name" value="SULFUR CARRIER PROTEIN THIS"/>
    <property type="match status" value="1"/>
</dbReference>
<dbReference type="InterPro" id="IPR016155">
    <property type="entry name" value="Mopterin_synth/thiamin_S_b"/>
</dbReference>
<dbReference type="InterPro" id="IPR010035">
    <property type="entry name" value="Thi_S"/>
</dbReference>
<dbReference type="CDD" id="cd00565">
    <property type="entry name" value="Ubl_ThiS"/>
    <property type="match status" value="1"/>
</dbReference>
<reference evidence="1 2" key="1">
    <citation type="submission" date="2024-04" db="EMBL/GenBank/DDBJ databases">
        <authorList>
            <person name="Cremers G."/>
        </authorList>
    </citation>
    <scope>NUCLEOTIDE SEQUENCE [LARGE SCALE GENOMIC DNA]</scope>
    <source>
        <strain evidence="1">MeCH1-AG</strain>
    </source>
</reference>
<gene>
    <name evidence="1" type="ORF">MECH1_V1_2561</name>
</gene>
<dbReference type="Pfam" id="PF02597">
    <property type="entry name" value="ThiS"/>
    <property type="match status" value="1"/>
</dbReference>
<dbReference type="RefSeq" id="WP_348757862.1">
    <property type="nucleotide sequence ID" value="NZ_OZ026884.1"/>
</dbReference>
<protein>
    <submittedName>
        <fullName evidence="1">Sulfur carrier protein ThiS</fullName>
    </submittedName>
</protein>
<dbReference type="NCBIfam" id="TIGR01683">
    <property type="entry name" value="thiS"/>
    <property type="match status" value="1"/>
</dbReference>
<dbReference type="SUPFAM" id="SSF54285">
    <property type="entry name" value="MoaD/ThiS"/>
    <property type="match status" value="1"/>
</dbReference>